<feature type="transmembrane region" description="Helical" evidence="1">
    <location>
        <begin position="35"/>
        <end position="53"/>
    </location>
</feature>
<organism evidence="2 3">
    <name type="scientific">Nocardioides baculatus</name>
    <dbReference type="NCBI Taxonomy" id="2801337"/>
    <lineage>
        <taxon>Bacteria</taxon>
        <taxon>Bacillati</taxon>
        <taxon>Actinomycetota</taxon>
        <taxon>Actinomycetes</taxon>
        <taxon>Propionibacteriales</taxon>
        <taxon>Nocardioidaceae</taxon>
        <taxon>Nocardioides</taxon>
    </lineage>
</organism>
<evidence type="ECO:0000313" key="2">
    <source>
        <dbReference type="EMBL" id="MBL0750031.1"/>
    </source>
</evidence>
<keyword evidence="1" id="KW-0472">Membrane</keyword>
<proteinExistence type="predicted"/>
<keyword evidence="1" id="KW-0812">Transmembrane</keyword>
<sequence length="145" mass="16224">MSRLSSRWSGRVGGGVVLAAIGYAVALWLDFEPRPFPYAVWAVVVIAMTYLVIDTAEAPVSHWQHPIPRRSDRVDQVTSDLRVLSSHQHADHPSAALAERLVALARGRDPDLAAEIQRELAGRDRIRPADIDTILTRIEESRDRR</sequence>
<dbReference type="Proteomes" id="UP000636918">
    <property type="component" value="Unassembled WGS sequence"/>
</dbReference>
<dbReference type="EMBL" id="JAERSG010000008">
    <property type="protein sequence ID" value="MBL0750031.1"/>
    <property type="molecule type" value="Genomic_DNA"/>
</dbReference>
<comment type="caution">
    <text evidence="2">The sequence shown here is derived from an EMBL/GenBank/DDBJ whole genome shotgun (WGS) entry which is preliminary data.</text>
</comment>
<accession>A0ABS1LEB1</accession>
<feature type="transmembrane region" description="Helical" evidence="1">
    <location>
        <begin position="12"/>
        <end position="29"/>
    </location>
</feature>
<protein>
    <submittedName>
        <fullName evidence="2">Uncharacterized protein</fullName>
    </submittedName>
</protein>
<reference evidence="2 3" key="1">
    <citation type="submission" date="2021-01" db="EMBL/GenBank/DDBJ databases">
        <title>Genome seq and assembly of Nocardiodes sp. G10.</title>
        <authorList>
            <person name="Chhetri G."/>
        </authorList>
    </citation>
    <scope>NUCLEOTIDE SEQUENCE [LARGE SCALE GENOMIC DNA]</scope>
    <source>
        <strain evidence="2 3">G10</strain>
    </source>
</reference>
<keyword evidence="3" id="KW-1185">Reference proteome</keyword>
<name>A0ABS1LEB1_9ACTN</name>
<evidence type="ECO:0000313" key="3">
    <source>
        <dbReference type="Proteomes" id="UP000636918"/>
    </source>
</evidence>
<evidence type="ECO:0000256" key="1">
    <source>
        <dbReference type="SAM" id="Phobius"/>
    </source>
</evidence>
<gene>
    <name evidence="2" type="ORF">JI751_20600</name>
</gene>
<dbReference type="RefSeq" id="WP_201940744.1">
    <property type="nucleotide sequence ID" value="NZ_JAERSG010000008.1"/>
</dbReference>
<keyword evidence="1" id="KW-1133">Transmembrane helix</keyword>